<evidence type="ECO:0000313" key="1">
    <source>
        <dbReference type="EMBL" id="KKK90593.1"/>
    </source>
</evidence>
<gene>
    <name evidence="1" type="ORF">LCGC14_2721430</name>
</gene>
<reference evidence="1" key="1">
    <citation type="journal article" date="2015" name="Nature">
        <title>Complex archaea that bridge the gap between prokaryotes and eukaryotes.</title>
        <authorList>
            <person name="Spang A."/>
            <person name="Saw J.H."/>
            <person name="Jorgensen S.L."/>
            <person name="Zaremba-Niedzwiedzka K."/>
            <person name="Martijn J."/>
            <person name="Lind A.E."/>
            <person name="van Eijk R."/>
            <person name="Schleper C."/>
            <person name="Guy L."/>
            <person name="Ettema T.J."/>
        </authorList>
    </citation>
    <scope>NUCLEOTIDE SEQUENCE</scope>
</reference>
<dbReference type="AlphaFoldDB" id="A0A0F8ZA29"/>
<name>A0A0F8ZA29_9ZZZZ</name>
<dbReference type="EMBL" id="LAZR01049031">
    <property type="protein sequence ID" value="KKK90593.1"/>
    <property type="molecule type" value="Genomic_DNA"/>
</dbReference>
<proteinExistence type="predicted"/>
<sequence length="116" mass="12986">SRWGRVSLVVGAIGCKCGRRWEAPSAGVEAYPHRINPNLTIDWALGCNGSWYCPSISMEVMNMESRIVKRPDGGTEVHCADCDVTLTWFSFHNVWEDGRIAYRLCIDCSHGGNEHD</sequence>
<protein>
    <submittedName>
        <fullName evidence="1">Uncharacterized protein</fullName>
    </submittedName>
</protein>
<comment type="caution">
    <text evidence="1">The sequence shown here is derived from an EMBL/GenBank/DDBJ whole genome shotgun (WGS) entry which is preliminary data.</text>
</comment>
<accession>A0A0F8ZA29</accession>
<feature type="non-terminal residue" evidence="1">
    <location>
        <position position="1"/>
    </location>
</feature>
<organism evidence="1">
    <name type="scientific">marine sediment metagenome</name>
    <dbReference type="NCBI Taxonomy" id="412755"/>
    <lineage>
        <taxon>unclassified sequences</taxon>
        <taxon>metagenomes</taxon>
        <taxon>ecological metagenomes</taxon>
    </lineage>
</organism>